<name>A0A9K3NZX0_HELAN</name>
<proteinExistence type="predicted"/>
<dbReference type="Gramene" id="mRNA:HanXRQr2_Chr02g0050931">
    <property type="protein sequence ID" value="mRNA:HanXRQr2_Chr02g0050931"/>
    <property type="gene ID" value="HanXRQr2_Chr02g0050931"/>
</dbReference>
<keyword evidence="2" id="KW-1185">Reference proteome</keyword>
<dbReference type="InterPro" id="IPR043561">
    <property type="entry name" value="LHW-like"/>
</dbReference>
<dbReference type="Proteomes" id="UP000215914">
    <property type="component" value="Unassembled WGS sequence"/>
</dbReference>
<dbReference type="PANTHER" id="PTHR46196">
    <property type="entry name" value="TRANSCRIPTION FACTOR BHLH155-LIKE ISOFORM X1-RELATED"/>
    <property type="match status" value="1"/>
</dbReference>
<dbReference type="EMBL" id="MNCJ02000317">
    <property type="protein sequence ID" value="KAF5817268.1"/>
    <property type="molecule type" value="Genomic_DNA"/>
</dbReference>
<dbReference type="PANTHER" id="PTHR46196:SF4">
    <property type="entry name" value="TRANSCRIPTION FACTOR LHW"/>
    <property type="match status" value="1"/>
</dbReference>
<reference evidence="1" key="2">
    <citation type="submission" date="2020-06" db="EMBL/GenBank/DDBJ databases">
        <title>Helianthus annuus Genome sequencing and assembly Release 2.</title>
        <authorList>
            <person name="Gouzy J."/>
            <person name="Langlade N."/>
            <person name="Munos S."/>
        </authorList>
    </citation>
    <scope>NUCLEOTIDE SEQUENCE</scope>
    <source>
        <tissue evidence="1">Leaves</tissue>
    </source>
</reference>
<reference evidence="1" key="1">
    <citation type="journal article" date="2017" name="Nature">
        <title>The sunflower genome provides insights into oil metabolism, flowering and Asterid evolution.</title>
        <authorList>
            <person name="Badouin H."/>
            <person name="Gouzy J."/>
            <person name="Grassa C.J."/>
            <person name="Murat F."/>
            <person name="Staton S.E."/>
            <person name="Cottret L."/>
            <person name="Lelandais-Briere C."/>
            <person name="Owens G.L."/>
            <person name="Carrere S."/>
            <person name="Mayjonade B."/>
            <person name="Legrand L."/>
            <person name="Gill N."/>
            <person name="Kane N.C."/>
            <person name="Bowers J.E."/>
            <person name="Hubner S."/>
            <person name="Bellec A."/>
            <person name="Berard A."/>
            <person name="Berges H."/>
            <person name="Blanchet N."/>
            <person name="Boniface M.C."/>
            <person name="Brunel D."/>
            <person name="Catrice O."/>
            <person name="Chaidir N."/>
            <person name="Claudel C."/>
            <person name="Donnadieu C."/>
            <person name="Faraut T."/>
            <person name="Fievet G."/>
            <person name="Helmstetter N."/>
            <person name="King M."/>
            <person name="Knapp S.J."/>
            <person name="Lai Z."/>
            <person name="Le Paslier M.C."/>
            <person name="Lippi Y."/>
            <person name="Lorenzon L."/>
            <person name="Mandel J.R."/>
            <person name="Marage G."/>
            <person name="Marchand G."/>
            <person name="Marquand E."/>
            <person name="Bret-Mestries E."/>
            <person name="Morien E."/>
            <person name="Nambeesan S."/>
            <person name="Nguyen T."/>
            <person name="Pegot-Espagnet P."/>
            <person name="Pouilly N."/>
            <person name="Raftis F."/>
            <person name="Sallet E."/>
            <person name="Schiex T."/>
            <person name="Thomas J."/>
            <person name="Vandecasteele C."/>
            <person name="Vares D."/>
            <person name="Vear F."/>
            <person name="Vautrin S."/>
            <person name="Crespi M."/>
            <person name="Mangin B."/>
            <person name="Burke J.M."/>
            <person name="Salse J."/>
            <person name="Munos S."/>
            <person name="Vincourt P."/>
            <person name="Rieseberg L.H."/>
            <person name="Langlade N.B."/>
        </authorList>
    </citation>
    <scope>NUCLEOTIDE SEQUENCE</scope>
    <source>
        <tissue evidence="1">Leaves</tissue>
    </source>
</reference>
<dbReference type="AlphaFoldDB" id="A0A9K3NZX0"/>
<evidence type="ECO:0000313" key="2">
    <source>
        <dbReference type="Proteomes" id="UP000215914"/>
    </source>
</evidence>
<gene>
    <name evidence="1" type="ORF">HanXRQr2_Chr02g0050931</name>
</gene>
<evidence type="ECO:0000313" key="1">
    <source>
        <dbReference type="EMBL" id="KAF5817268.1"/>
    </source>
</evidence>
<protein>
    <submittedName>
        <fullName evidence="1">Transcription factor LHW</fullName>
    </submittedName>
</protein>
<organism evidence="1 2">
    <name type="scientific">Helianthus annuus</name>
    <name type="common">Common sunflower</name>
    <dbReference type="NCBI Taxonomy" id="4232"/>
    <lineage>
        <taxon>Eukaryota</taxon>
        <taxon>Viridiplantae</taxon>
        <taxon>Streptophyta</taxon>
        <taxon>Embryophyta</taxon>
        <taxon>Tracheophyta</taxon>
        <taxon>Spermatophyta</taxon>
        <taxon>Magnoliopsida</taxon>
        <taxon>eudicotyledons</taxon>
        <taxon>Gunneridae</taxon>
        <taxon>Pentapetalae</taxon>
        <taxon>asterids</taxon>
        <taxon>campanulids</taxon>
        <taxon>Asterales</taxon>
        <taxon>Asteraceae</taxon>
        <taxon>Asteroideae</taxon>
        <taxon>Heliantheae alliance</taxon>
        <taxon>Heliantheae</taxon>
        <taxon>Helianthus</taxon>
    </lineage>
</organism>
<accession>A0A9K3NZX0</accession>
<comment type="caution">
    <text evidence="1">The sequence shown here is derived from an EMBL/GenBank/DDBJ whole genome shotgun (WGS) entry which is preliminary data.</text>
</comment>
<sequence length="140" mass="15875">MLFLQSVTKHADKLKQTSESKDGGVLLKDNFEGLTWAYEVGSQSMMLCEERGSFLEIADGIKGLGLTILKGVMESRNDKIWAHFTVEANRDVTRMEIFMSLVSLLDKQPKTVAIAMGRRIFRSMNNLSTKWPPTIECWTE</sequence>
<dbReference type="GO" id="GO:0003700">
    <property type="term" value="F:DNA-binding transcription factor activity"/>
    <property type="evidence" value="ECO:0007669"/>
    <property type="project" value="InterPro"/>
</dbReference>